<evidence type="ECO:0000256" key="1">
    <source>
        <dbReference type="ARBA" id="ARBA00023450"/>
    </source>
</evidence>
<dbReference type="Pfam" id="PF02720">
    <property type="entry name" value="DUF222"/>
    <property type="match status" value="1"/>
</dbReference>
<organism evidence="4 5">
    <name type="scientific">Mycobacterium tuberculosis</name>
    <dbReference type="NCBI Taxonomy" id="1773"/>
    <lineage>
        <taxon>Bacteria</taxon>
        <taxon>Bacillati</taxon>
        <taxon>Actinomycetota</taxon>
        <taxon>Actinomycetes</taxon>
        <taxon>Mycobacteriales</taxon>
        <taxon>Mycobacteriaceae</taxon>
        <taxon>Mycobacterium</taxon>
        <taxon>Mycobacterium tuberculosis complex</taxon>
    </lineage>
</organism>
<dbReference type="STRING" id="115862.BBG46_06175"/>
<feature type="region of interest" description="Disordered" evidence="2">
    <location>
        <begin position="303"/>
        <end position="322"/>
    </location>
</feature>
<proteinExistence type="inferred from homology"/>
<dbReference type="GO" id="GO:0004519">
    <property type="term" value="F:endonuclease activity"/>
    <property type="evidence" value="ECO:0007669"/>
    <property type="project" value="InterPro"/>
</dbReference>
<dbReference type="CDD" id="cd00085">
    <property type="entry name" value="HNHc"/>
    <property type="match status" value="1"/>
</dbReference>
<evidence type="ECO:0000313" key="5">
    <source>
        <dbReference type="Proteomes" id="UP000038802"/>
    </source>
</evidence>
<protein>
    <submittedName>
        <fullName evidence="4">Conserved protein of uncharacterized function, possible phage protein</fullName>
    </submittedName>
</protein>
<dbReference type="Pfam" id="PF01844">
    <property type="entry name" value="HNH"/>
    <property type="match status" value="1"/>
</dbReference>
<dbReference type="Proteomes" id="UP000038802">
    <property type="component" value="Unassembled WGS sequence"/>
</dbReference>
<evidence type="ECO:0000313" key="4">
    <source>
        <dbReference type="EMBL" id="COX20685.1"/>
    </source>
</evidence>
<dbReference type="InterPro" id="IPR002711">
    <property type="entry name" value="HNH"/>
</dbReference>
<dbReference type="SMART" id="SM00507">
    <property type="entry name" value="HNHc"/>
    <property type="match status" value="1"/>
</dbReference>
<evidence type="ECO:0000256" key="2">
    <source>
        <dbReference type="SAM" id="MobiDB-lite"/>
    </source>
</evidence>
<comment type="similarity">
    <text evidence="1">Belongs to the Rv1128c/1148c/1588c/1702c/1945/3466 family.</text>
</comment>
<dbReference type="EMBL" id="CSAE01001012">
    <property type="protein sequence ID" value="COX20685.1"/>
    <property type="molecule type" value="Genomic_DNA"/>
</dbReference>
<sequence length="341" mass="37423">MTATAAAQREGKIGREHIKEIQAFFKELSAAVDLGIREAAEAQLAELATSRRPDHLHGLATQLMDWLHPDGNFSDQERARKRGITMGKQEFDGMSRISGLLTPELRATIEAVLAKLAAPGACNPDDQTPLVDDTPDADAVRRDTRSQAQRHHDGLLAGLRGLLASGELGQHKGLPVTIVVSTTLKELEAATGKGVTGGGSRVPMSDLIRMASHAHHYLALFDGAKPLALYHTKRLASPAQRIMLYAKDRGCSRPGCDAPAYHSEVHHVTPWTTTHRTDINDLTLACGPDNRLVEKGWKTRKNAHGDTEWLPPPHLDHGQPRINRYHHPEKILCEPDDDEPH</sequence>
<gene>
    <name evidence="4" type="ORF">ERS007703_04913</name>
</gene>
<dbReference type="AlphaFoldDB" id="A0A0U0T1E6"/>
<dbReference type="InterPro" id="IPR003615">
    <property type="entry name" value="HNH_nuc"/>
</dbReference>
<dbReference type="InterPro" id="IPR003870">
    <property type="entry name" value="DUF222"/>
</dbReference>
<accession>A0A0U0T1E6</accession>
<dbReference type="GO" id="GO:0008270">
    <property type="term" value="F:zinc ion binding"/>
    <property type="evidence" value="ECO:0007669"/>
    <property type="project" value="InterPro"/>
</dbReference>
<reference evidence="5" key="1">
    <citation type="submission" date="2015-03" db="EMBL/GenBank/DDBJ databases">
        <authorList>
            <consortium name="Pathogen Informatics"/>
        </authorList>
    </citation>
    <scope>NUCLEOTIDE SEQUENCE [LARGE SCALE GENOMIC DNA]</scope>
    <source>
        <strain evidence="5">K00500041</strain>
    </source>
</reference>
<name>A0A0U0T1E6_MYCTX</name>
<evidence type="ECO:0000259" key="3">
    <source>
        <dbReference type="SMART" id="SM00507"/>
    </source>
</evidence>
<dbReference type="GO" id="GO:0003676">
    <property type="term" value="F:nucleic acid binding"/>
    <property type="evidence" value="ECO:0007669"/>
    <property type="project" value="InterPro"/>
</dbReference>
<feature type="domain" description="HNH nuclease" evidence="3">
    <location>
        <begin position="239"/>
        <end position="291"/>
    </location>
</feature>